<name>A0A561B2M2_9ACTN</name>
<accession>A0A561B2M2</accession>
<protein>
    <submittedName>
        <fullName evidence="2">DNA-binding MarR family transcriptional regulator</fullName>
    </submittedName>
</protein>
<gene>
    <name evidence="2" type="ORF">FB561_6992</name>
</gene>
<dbReference type="AlphaFoldDB" id="A0A561B2M2"/>
<sequence length="143" mass="15499">MQDELGTASALVRLTFLVQSVYAEVGRGCDLTVAQAQMLCSVADRSVGMAELSGTLGLEKSSLTGLVDRAEHRGLVVRAPDPADRRAVRVSLTPAGREALKKFHAELTARLEQVLDGLPVTERQRFNRSLRRIVAEVPAVFAD</sequence>
<evidence type="ECO:0000313" key="3">
    <source>
        <dbReference type="Proteomes" id="UP000318380"/>
    </source>
</evidence>
<dbReference type="EMBL" id="VIVK01000003">
    <property type="protein sequence ID" value="TWD73107.1"/>
    <property type="molecule type" value="Genomic_DNA"/>
</dbReference>
<dbReference type="PROSITE" id="PS50995">
    <property type="entry name" value="HTH_MARR_2"/>
    <property type="match status" value="1"/>
</dbReference>
<comment type="caution">
    <text evidence="2">The sequence shown here is derived from an EMBL/GenBank/DDBJ whole genome shotgun (WGS) entry which is preliminary data.</text>
</comment>
<organism evidence="2 3">
    <name type="scientific">Kribbella amoyensis</name>
    <dbReference type="NCBI Taxonomy" id="996641"/>
    <lineage>
        <taxon>Bacteria</taxon>
        <taxon>Bacillati</taxon>
        <taxon>Actinomycetota</taxon>
        <taxon>Actinomycetes</taxon>
        <taxon>Propionibacteriales</taxon>
        <taxon>Kribbellaceae</taxon>
        <taxon>Kribbella</taxon>
    </lineage>
</organism>
<proteinExistence type="predicted"/>
<dbReference type="InterPro" id="IPR036390">
    <property type="entry name" value="WH_DNA-bd_sf"/>
</dbReference>
<dbReference type="Proteomes" id="UP000318380">
    <property type="component" value="Unassembled WGS sequence"/>
</dbReference>
<evidence type="ECO:0000313" key="2">
    <source>
        <dbReference type="EMBL" id="TWD73107.1"/>
    </source>
</evidence>
<dbReference type="GO" id="GO:0003677">
    <property type="term" value="F:DNA binding"/>
    <property type="evidence" value="ECO:0007669"/>
    <property type="project" value="UniProtKB-KW"/>
</dbReference>
<dbReference type="Pfam" id="PF12802">
    <property type="entry name" value="MarR_2"/>
    <property type="match status" value="1"/>
</dbReference>
<keyword evidence="3" id="KW-1185">Reference proteome</keyword>
<dbReference type="GO" id="GO:0006950">
    <property type="term" value="P:response to stress"/>
    <property type="evidence" value="ECO:0007669"/>
    <property type="project" value="TreeGrafter"/>
</dbReference>
<dbReference type="GO" id="GO:0003700">
    <property type="term" value="F:DNA-binding transcription factor activity"/>
    <property type="evidence" value="ECO:0007669"/>
    <property type="project" value="InterPro"/>
</dbReference>
<dbReference type="InterPro" id="IPR039422">
    <property type="entry name" value="MarR/SlyA-like"/>
</dbReference>
<dbReference type="RefSeq" id="WP_145814313.1">
    <property type="nucleotide sequence ID" value="NZ_VIVK01000003.1"/>
</dbReference>
<dbReference type="SMART" id="SM00347">
    <property type="entry name" value="HTH_MARR"/>
    <property type="match status" value="1"/>
</dbReference>
<keyword evidence="2" id="KW-0238">DNA-binding</keyword>
<evidence type="ECO:0000259" key="1">
    <source>
        <dbReference type="PROSITE" id="PS50995"/>
    </source>
</evidence>
<reference evidence="2 3" key="1">
    <citation type="submission" date="2019-06" db="EMBL/GenBank/DDBJ databases">
        <title>Sequencing the genomes of 1000 actinobacteria strains.</title>
        <authorList>
            <person name="Klenk H.-P."/>
        </authorList>
    </citation>
    <scope>NUCLEOTIDE SEQUENCE [LARGE SCALE GENOMIC DNA]</scope>
    <source>
        <strain evidence="2 3">DSM 24683</strain>
    </source>
</reference>
<dbReference type="SUPFAM" id="SSF46785">
    <property type="entry name" value="Winged helix' DNA-binding domain"/>
    <property type="match status" value="1"/>
</dbReference>
<dbReference type="InterPro" id="IPR000835">
    <property type="entry name" value="HTH_MarR-typ"/>
</dbReference>
<dbReference type="PANTHER" id="PTHR33164:SF107">
    <property type="entry name" value="TRANSCRIPTIONAL REGULATORY PROTEIN"/>
    <property type="match status" value="1"/>
</dbReference>
<dbReference type="PANTHER" id="PTHR33164">
    <property type="entry name" value="TRANSCRIPTIONAL REGULATOR, MARR FAMILY"/>
    <property type="match status" value="1"/>
</dbReference>
<dbReference type="OrthoDB" id="9806864at2"/>
<dbReference type="Gene3D" id="1.10.10.10">
    <property type="entry name" value="Winged helix-like DNA-binding domain superfamily/Winged helix DNA-binding domain"/>
    <property type="match status" value="1"/>
</dbReference>
<dbReference type="PRINTS" id="PR00598">
    <property type="entry name" value="HTHMARR"/>
</dbReference>
<dbReference type="InterPro" id="IPR036388">
    <property type="entry name" value="WH-like_DNA-bd_sf"/>
</dbReference>
<feature type="domain" description="HTH marR-type" evidence="1">
    <location>
        <begin position="1"/>
        <end position="135"/>
    </location>
</feature>